<sequence length="345" mass="35968">MALTAAVLCHAAVFGSAAPTSYFLAVGAAVGLMNIGLALESHEALTLGSLVAAIAALAVPWVPALAAGHTLEDMVELNLIWPQCLVLLFSSRLITELNRLRFVAFWRHLNGRPPGAQSFCSALLLGLSLTLVFYAAIGAADGTPAHDPIGVLRRALAARSPLHAAIVVVFMTVGAALLDVVLALWRERLDLDALRRSVEDGSNVSGQLGEVLTALPAHSRIRAVAFDALFPSSCGTVQSPIEAIHRASRRFIRTLLSFLPLLGFLGTVIGLAIAIAGLDSQGGQQNGANLGQSLAGLGLQFETTLLGLLGGLLASLGVALVDKWEAELLAAARHIVLVSRARSPA</sequence>
<evidence type="ECO:0000256" key="7">
    <source>
        <dbReference type="SAM" id="Phobius"/>
    </source>
</evidence>
<comment type="subcellular location">
    <subcellularLocation>
        <location evidence="1">Cell membrane</location>
        <topology evidence="1">Multi-pass membrane protein</topology>
    </subcellularLocation>
    <subcellularLocation>
        <location evidence="6">Membrane</location>
        <topology evidence="6">Multi-pass membrane protein</topology>
    </subcellularLocation>
</comment>
<name>A0ABT8SZ01_9HYPH</name>
<reference evidence="9" key="1">
    <citation type="journal article" date="2015" name="Int. J. Syst. Evol. Microbiol.">
        <title>Rhizobium oryzicola sp. nov., potential plant-growth-promoting endophytic bacteria isolated from rice roots.</title>
        <authorList>
            <person name="Zhang X.X."/>
            <person name="Gao J.S."/>
            <person name="Cao Y.H."/>
            <person name="Sheirdil R.A."/>
            <person name="Wang X.C."/>
            <person name="Zhang L."/>
        </authorList>
    </citation>
    <scope>NUCLEOTIDE SEQUENCE</scope>
    <source>
        <strain evidence="9">05753</strain>
    </source>
</reference>
<keyword evidence="3 7" id="KW-0812">Transmembrane</keyword>
<evidence type="ECO:0000313" key="10">
    <source>
        <dbReference type="Proteomes" id="UP001169006"/>
    </source>
</evidence>
<keyword evidence="2" id="KW-1003">Cell membrane</keyword>
<accession>A0ABT8SZ01</accession>
<feature type="transmembrane region" description="Helical" evidence="7">
    <location>
        <begin position="162"/>
        <end position="185"/>
    </location>
</feature>
<dbReference type="RefSeq" id="WP_302077400.1">
    <property type="nucleotide sequence ID" value="NZ_JAUKWQ010000004.1"/>
</dbReference>
<keyword evidence="10" id="KW-1185">Reference proteome</keyword>
<keyword evidence="6" id="KW-0653">Protein transport</keyword>
<comment type="similarity">
    <text evidence="6">Belongs to the exbB/tolQ family.</text>
</comment>
<evidence type="ECO:0000256" key="2">
    <source>
        <dbReference type="ARBA" id="ARBA00022475"/>
    </source>
</evidence>
<feature type="transmembrane region" description="Helical" evidence="7">
    <location>
        <begin position="79"/>
        <end position="95"/>
    </location>
</feature>
<evidence type="ECO:0000256" key="5">
    <source>
        <dbReference type="ARBA" id="ARBA00023136"/>
    </source>
</evidence>
<feature type="transmembrane region" description="Helical" evidence="7">
    <location>
        <begin position="116"/>
        <end position="137"/>
    </location>
</feature>
<dbReference type="InterPro" id="IPR002898">
    <property type="entry name" value="MotA_ExbB_proton_chnl"/>
</dbReference>
<dbReference type="Proteomes" id="UP001169006">
    <property type="component" value="Unassembled WGS sequence"/>
</dbReference>
<keyword evidence="4 7" id="KW-1133">Transmembrane helix</keyword>
<keyword evidence="6" id="KW-0813">Transport</keyword>
<evidence type="ECO:0000256" key="3">
    <source>
        <dbReference type="ARBA" id="ARBA00022692"/>
    </source>
</evidence>
<evidence type="ECO:0000256" key="1">
    <source>
        <dbReference type="ARBA" id="ARBA00004651"/>
    </source>
</evidence>
<evidence type="ECO:0000313" key="9">
    <source>
        <dbReference type="EMBL" id="MDO1583206.1"/>
    </source>
</evidence>
<proteinExistence type="inferred from homology"/>
<dbReference type="EMBL" id="JAUKWQ010000004">
    <property type="protein sequence ID" value="MDO1583206.1"/>
    <property type="molecule type" value="Genomic_DNA"/>
</dbReference>
<feature type="transmembrane region" description="Helical" evidence="7">
    <location>
        <begin position="298"/>
        <end position="321"/>
    </location>
</feature>
<organism evidence="9 10">
    <name type="scientific">Rhizobium oryzicola</name>
    <dbReference type="NCBI Taxonomy" id="1232668"/>
    <lineage>
        <taxon>Bacteria</taxon>
        <taxon>Pseudomonadati</taxon>
        <taxon>Pseudomonadota</taxon>
        <taxon>Alphaproteobacteria</taxon>
        <taxon>Hyphomicrobiales</taxon>
        <taxon>Rhizobiaceae</taxon>
        <taxon>Rhizobium/Agrobacterium group</taxon>
        <taxon>Rhizobium</taxon>
    </lineage>
</organism>
<evidence type="ECO:0000256" key="4">
    <source>
        <dbReference type="ARBA" id="ARBA00022989"/>
    </source>
</evidence>
<feature type="transmembrane region" description="Helical" evidence="7">
    <location>
        <begin position="255"/>
        <end position="278"/>
    </location>
</feature>
<evidence type="ECO:0000256" key="6">
    <source>
        <dbReference type="RuleBase" id="RU004057"/>
    </source>
</evidence>
<protein>
    <submittedName>
        <fullName evidence="9">MotA/TolQ/ExbB proton channel family protein</fullName>
    </submittedName>
</protein>
<gene>
    <name evidence="9" type="ORF">Q2T52_14030</name>
</gene>
<reference evidence="9" key="2">
    <citation type="submission" date="2023-07" db="EMBL/GenBank/DDBJ databases">
        <authorList>
            <person name="Sun H."/>
        </authorList>
    </citation>
    <scope>NUCLEOTIDE SEQUENCE</scope>
    <source>
        <strain evidence="9">05753</strain>
    </source>
</reference>
<evidence type="ECO:0000259" key="8">
    <source>
        <dbReference type="Pfam" id="PF01618"/>
    </source>
</evidence>
<feature type="transmembrane region" description="Helical" evidence="7">
    <location>
        <begin position="46"/>
        <end position="67"/>
    </location>
</feature>
<feature type="transmembrane region" description="Helical" evidence="7">
    <location>
        <begin position="21"/>
        <end position="39"/>
    </location>
</feature>
<feature type="domain" description="MotA/TolQ/ExbB proton channel" evidence="8">
    <location>
        <begin position="242"/>
        <end position="319"/>
    </location>
</feature>
<dbReference type="Pfam" id="PF01618">
    <property type="entry name" value="MotA_ExbB"/>
    <property type="match status" value="1"/>
</dbReference>
<comment type="caution">
    <text evidence="9">The sequence shown here is derived from an EMBL/GenBank/DDBJ whole genome shotgun (WGS) entry which is preliminary data.</text>
</comment>
<keyword evidence="5 7" id="KW-0472">Membrane</keyword>